<dbReference type="InterPro" id="IPR032710">
    <property type="entry name" value="NTF2-like_dom_sf"/>
</dbReference>
<dbReference type="Proteomes" id="UP000265742">
    <property type="component" value="Unassembled WGS sequence"/>
</dbReference>
<dbReference type="Gene3D" id="3.10.450.50">
    <property type="match status" value="1"/>
</dbReference>
<keyword evidence="3" id="KW-1185">Reference proteome</keyword>
<comment type="caution">
    <text evidence="2">The sequence shown here is derived from an EMBL/GenBank/DDBJ whole genome shotgun (WGS) entry which is preliminary data.</text>
</comment>
<evidence type="ECO:0000313" key="2">
    <source>
        <dbReference type="EMBL" id="RIX30687.1"/>
    </source>
</evidence>
<accession>A0A3A1U5G7</accession>
<gene>
    <name evidence="2" type="ORF">D1781_04545</name>
</gene>
<evidence type="ECO:0000313" key="3">
    <source>
        <dbReference type="Proteomes" id="UP000265742"/>
    </source>
</evidence>
<dbReference type="InterPro" id="IPR037401">
    <property type="entry name" value="SnoaL-like"/>
</dbReference>
<dbReference type="OrthoDB" id="7064268at2"/>
<evidence type="ECO:0000259" key="1">
    <source>
        <dbReference type="Pfam" id="PF12680"/>
    </source>
</evidence>
<dbReference type="EMBL" id="QXTG01000001">
    <property type="protein sequence ID" value="RIX30687.1"/>
    <property type="molecule type" value="Genomic_DNA"/>
</dbReference>
<dbReference type="SUPFAM" id="SSF54427">
    <property type="entry name" value="NTF2-like"/>
    <property type="match status" value="1"/>
</dbReference>
<name>A0A3A1U5G7_9MICO</name>
<organism evidence="2 3">
    <name type="scientific">Amnibacterium setariae</name>
    <dbReference type="NCBI Taxonomy" id="2306585"/>
    <lineage>
        <taxon>Bacteria</taxon>
        <taxon>Bacillati</taxon>
        <taxon>Actinomycetota</taxon>
        <taxon>Actinomycetes</taxon>
        <taxon>Micrococcales</taxon>
        <taxon>Microbacteriaceae</taxon>
        <taxon>Amnibacterium</taxon>
    </lineage>
</organism>
<dbReference type="AlphaFoldDB" id="A0A3A1U5G7"/>
<dbReference type="RefSeq" id="WP_119481048.1">
    <property type="nucleotide sequence ID" value="NZ_QXTG01000001.1"/>
</dbReference>
<sequence length="116" mass="12028">MATTAELLAANLHGVFGERDADRRRATADAIYTDDVRFVDPEETVVGVDAVVAKAAGLLDGAPGFVFTDDGPAYSAGERAALAWRFGPAGAEPVARGIDVLTVVDGRIAEVLTLLA</sequence>
<feature type="domain" description="SnoaL-like" evidence="1">
    <location>
        <begin position="23"/>
        <end position="111"/>
    </location>
</feature>
<proteinExistence type="predicted"/>
<reference evidence="3" key="1">
    <citation type="submission" date="2018-09" db="EMBL/GenBank/DDBJ databases">
        <authorList>
            <person name="Kim I."/>
        </authorList>
    </citation>
    <scope>NUCLEOTIDE SEQUENCE [LARGE SCALE GENOMIC DNA]</scope>
    <source>
        <strain evidence="3">DD4a</strain>
    </source>
</reference>
<dbReference type="Pfam" id="PF12680">
    <property type="entry name" value="SnoaL_2"/>
    <property type="match status" value="1"/>
</dbReference>
<protein>
    <submittedName>
        <fullName evidence="2">Nuclear transport factor 2 family protein</fullName>
    </submittedName>
</protein>